<dbReference type="Pfam" id="PF09335">
    <property type="entry name" value="VTT_dom"/>
    <property type="match status" value="1"/>
</dbReference>
<organism evidence="10 11">
    <name type="scientific">Brevibacterium sediminis</name>
    <dbReference type="NCBI Taxonomy" id="1857024"/>
    <lineage>
        <taxon>Bacteria</taxon>
        <taxon>Bacillati</taxon>
        <taxon>Actinomycetota</taxon>
        <taxon>Actinomycetes</taxon>
        <taxon>Micrococcales</taxon>
        <taxon>Brevibacteriaceae</taxon>
        <taxon>Brevibacterium</taxon>
    </lineage>
</organism>
<evidence type="ECO:0000256" key="3">
    <source>
        <dbReference type="ARBA" id="ARBA00022475"/>
    </source>
</evidence>
<feature type="transmembrane region" description="Helical" evidence="8">
    <location>
        <begin position="126"/>
        <end position="147"/>
    </location>
</feature>
<name>A0A5C4X2V9_9MICO</name>
<evidence type="ECO:0000313" key="10">
    <source>
        <dbReference type="EMBL" id="TNM55861.1"/>
    </source>
</evidence>
<evidence type="ECO:0000313" key="11">
    <source>
        <dbReference type="Proteomes" id="UP000314223"/>
    </source>
</evidence>
<dbReference type="EMBL" id="VDMQ01000003">
    <property type="protein sequence ID" value="TNM55861.1"/>
    <property type="molecule type" value="Genomic_DNA"/>
</dbReference>
<evidence type="ECO:0000256" key="1">
    <source>
        <dbReference type="ARBA" id="ARBA00004651"/>
    </source>
</evidence>
<feature type="transmembrane region" description="Helical" evidence="8">
    <location>
        <begin position="178"/>
        <end position="201"/>
    </location>
</feature>
<feature type="compositionally biased region" description="Polar residues" evidence="7">
    <location>
        <begin position="35"/>
        <end position="44"/>
    </location>
</feature>
<reference evidence="10 11" key="1">
    <citation type="submission" date="2019-06" db="EMBL/GenBank/DDBJ databases">
        <authorList>
            <person name="Mardanova A.M."/>
            <person name="Pudova D.S."/>
            <person name="Shagimardanova E.I."/>
            <person name="Gogoleva N.E."/>
            <person name="Lutfullin M.T."/>
            <person name="Hadieva G.F."/>
            <person name="Sharipova M.R."/>
        </authorList>
    </citation>
    <scope>NUCLEOTIDE SEQUENCE [LARGE SCALE GENOMIC DNA]</scope>
    <source>
        <strain evidence="10 11">MG-1</strain>
    </source>
</reference>
<dbReference type="AlphaFoldDB" id="A0A5C4X2V9"/>
<evidence type="ECO:0000256" key="6">
    <source>
        <dbReference type="ARBA" id="ARBA00023136"/>
    </source>
</evidence>
<keyword evidence="4 8" id="KW-0812">Transmembrane</keyword>
<feature type="transmembrane region" description="Helical" evidence="8">
    <location>
        <begin position="208"/>
        <end position="227"/>
    </location>
</feature>
<dbReference type="InterPro" id="IPR032816">
    <property type="entry name" value="VTT_dom"/>
</dbReference>
<comment type="similarity">
    <text evidence="2">Belongs to the DedA family.</text>
</comment>
<dbReference type="GO" id="GO:0005886">
    <property type="term" value="C:plasma membrane"/>
    <property type="evidence" value="ECO:0007669"/>
    <property type="project" value="UniProtKB-SubCell"/>
</dbReference>
<dbReference type="Proteomes" id="UP000314223">
    <property type="component" value="Unassembled WGS sequence"/>
</dbReference>
<protein>
    <submittedName>
        <fullName evidence="10">DedA family protein</fullName>
    </submittedName>
</protein>
<proteinExistence type="inferred from homology"/>
<evidence type="ECO:0000259" key="9">
    <source>
        <dbReference type="Pfam" id="PF09335"/>
    </source>
</evidence>
<dbReference type="RefSeq" id="WP_139468000.1">
    <property type="nucleotide sequence ID" value="NZ_VDMQ01000003.1"/>
</dbReference>
<feature type="transmembrane region" description="Helical" evidence="8">
    <location>
        <begin position="72"/>
        <end position="94"/>
    </location>
</feature>
<evidence type="ECO:0000256" key="5">
    <source>
        <dbReference type="ARBA" id="ARBA00022989"/>
    </source>
</evidence>
<comment type="caution">
    <text evidence="10">The sequence shown here is derived from an EMBL/GenBank/DDBJ whole genome shotgun (WGS) entry which is preliminary data.</text>
</comment>
<feature type="transmembrane region" description="Helical" evidence="8">
    <location>
        <begin position="247"/>
        <end position="265"/>
    </location>
</feature>
<gene>
    <name evidence="10" type="ORF">FHQ09_06365</name>
</gene>
<evidence type="ECO:0000256" key="4">
    <source>
        <dbReference type="ARBA" id="ARBA00022692"/>
    </source>
</evidence>
<accession>A0A5C4X2V9</accession>
<evidence type="ECO:0000256" key="7">
    <source>
        <dbReference type="SAM" id="MobiDB-lite"/>
    </source>
</evidence>
<keyword evidence="3" id="KW-1003">Cell membrane</keyword>
<dbReference type="PANTHER" id="PTHR42709:SF6">
    <property type="entry name" value="UNDECAPRENYL PHOSPHATE TRANSPORTER A"/>
    <property type="match status" value="1"/>
</dbReference>
<keyword evidence="5 8" id="KW-1133">Transmembrane helix</keyword>
<sequence length="283" mass="30967">MSDDRADRDEAEPVSADPSSTTPGSTEPDDGSAQADGSATTEPDASSEAESKENPWAAIKPWQGKAAGLDKLLLFIIIGVPLIYLGLMPLRPWMLVNAPVVQEFINGAKTSIVAAAAYARVGDIPLWLVIVAGFIGMAKLDWAFWLAGRRWGDGVLRLFAQNERQLKRINQLKKIPNWALFLMTLISRCPGIPGTLVYLVAGWTRMRLSLFLVADLLGCLIFTLIWTFLGYQLGEAAVDVLKVIDKYALWLTLALIVGIFAITFVKEYRKQKKAEAAGGTSEN</sequence>
<evidence type="ECO:0000256" key="2">
    <source>
        <dbReference type="ARBA" id="ARBA00010792"/>
    </source>
</evidence>
<dbReference type="InterPro" id="IPR051311">
    <property type="entry name" value="DedA_domain"/>
</dbReference>
<evidence type="ECO:0000256" key="8">
    <source>
        <dbReference type="SAM" id="Phobius"/>
    </source>
</evidence>
<comment type="subcellular location">
    <subcellularLocation>
        <location evidence="1">Cell membrane</location>
        <topology evidence="1">Multi-pass membrane protein</topology>
    </subcellularLocation>
</comment>
<feature type="region of interest" description="Disordered" evidence="7">
    <location>
        <begin position="1"/>
        <end position="57"/>
    </location>
</feature>
<feature type="domain" description="VTT" evidence="9">
    <location>
        <begin position="120"/>
        <end position="232"/>
    </location>
</feature>
<keyword evidence="6 8" id="KW-0472">Membrane</keyword>
<dbReference type="PANTHER" id="PTHR42709">
    <property type="entry name" value="ALKALINE PHOSPHATASE LIKE PROTEIN"/>
    <property type="match status" value="1"/>
</dbReference>